<evidence type="ECO:0000313" key="1">
    <source>
        <dbReference type="EMBL" id="KFC22496.1"/>
    </source>
</evidence>
<proteinExistence type="predicted"/>
<dbReference type="Proteomes" id="UP000028623">
    <property type="component" value="Unassembled WGS sequence"/>
</dbReference>
<dbReference type="STRING" id="421072.SAMN04488097_2987"/>
<gene>
    <name evidence="1" type="ORF">IO89_05380</name>
</gene>
<dbReference type="RefSeq" id="WP_034974381.1">
    <property type="nucleotide sequence ID" value="NZ_FOFI01000004.1"/>
</dbReference>
<dbReference type="OrthoDB" id="7550081at2"/>
<dbReference type="AlphaFoldDB" id="A0A085BJ51"/>
<protein>
    <submittedName>
        <fullName evidence="1">Uncharacterized protein</fullName>
    </submittedName>
</protein>
<sequence>MNLDIKKRIDSIAHPEAIKLFFALINQFIKNNVISETDERFVLNVRNDNRKRFSVNLNSRMILYINGGYEFGFMIDQEDWKNFENITITKKESFEKYEPAAFLVTFSFDEVVENRDLITKYWLKSCKEYLPSQQRSQYRKHHMPELFNIATKSELLDKYLMDPIESYSKFQQIIIDFKEYIKSEDSKLNNFEI</sequence>
<organism evidence="1 2">
    <name type="scientific">Epilithonimonas lactis</name>
    <dbReference type="NCBI Taxonomy" id="421072"/>
    <lineage>
        <taxon>Bacteria</taxon>
        <taxon>Pseudomonadati</taxon>
        <taxon>Bacteroidota</taxon>
        <taxon>Flavobacteriia</taxon>
        <taxon>Flavobacteriales</taxon>
        <taxon>Weeksellaceae</taxon>
        <taxon>Chryseobacterium group</taxon>
        <taxon>Epilithonimonas</taxon>
    </lineage>
</organism>
<dbReference type="EMBL" id="JPLY01000002">
    <property type="protein sequence ID" value="KFC22496.1"/>
    <property type="molecule type" value="Genomic_DNA"/>
</dbReference>
<accession>A0A085BJ51</accession>
<comment type="caution">
    <text evidence="1">The sequence shown here is derived from an EMBL/GenBank/DDBJ whole genome shotgun (WGS) entry which is preliminary data.</text>
</comment>
<name>A0A085BJ51_9FLAO</name>
<keyword evidence="2" id="KW-1185">Reference proteome</keyword>
<reference evidence="1 2" key="1">
    <citation type="submission" date="2014-07" db="EMBL/GenBank/DDBJ databases">
        <title>Epilithonimonas lactis LMG 22401 Genome.</title>
        <authorList>
            <person name="Pipes S.E."/>
            <person name="Stropko S.J."/>
        </authorList>
    </citation>
    <scope>NUCLEOTIDE SEQUENCE [LARGE SCALE GENOMIC DNA]</scope>
    <source>
        <strain evidence="1 2">LMG 24401</strain>
    </source>
</reference>
<evidence type="ECO:0000313" key="2">
    <source>
        <dbReference type="Proteomes" id="UP000028623"/>
    </source>
</evidence>